<sequence length="166" mass="18425">MPYLYLSSFDTSRHDDELMKTESVLEHSTASNHYETFSQERTKMDKKPSLVNSQPDKKQTEEPVSLVRWSLVLTALNPSNNSGLFGVSVHGIRIDTGMDFASAEILQVEDGRTVVTGKGTLKLVGPINTESVKKSRLKCFEAGLPLDWRSIVVEQYMDGCIAAATQ</sequence>
<evidence type="ECO:0000313" key="4">
    <source>
        <dbReference type="WBParaSite" id="jg8375"/>
    </source>
</evidence>
<organism evidence="3 4">
    <name type="scientific">Ditylenchus dipsaci</name>
    <dbReference type="NCBI Taxonomy" id="166011"/>
    <lineage>
        <taxon>Eukaryota</taxon>
        <taxon>Metazoa</taxon>
        <taxon>Ecdysozoa</taxon>
        <taxon>Nematoda</taxon>
        <taxon>Chromadorea</taxon>
        <taxon>Rhabditida</taxon>
        <taxon>Tylenchina</taxon>
        <taxon>Tylenchomorpha</taxon>
        <taxon>Sphaerularioidea</taxon>
        <taxon>Anguinidae</taxon>
        <taxon>Anguininae</taxon>
        <taxon>Ditylenchus</taxon>
    </lineage>
</organism>
<dbReference type="WBParaSite" id="jg8375">
    <property type="protein sequence ID" value="jg8375"/>
    <property type="gene ID" value="jg8375"/>
</dbReference>
<dbReference type="Proteomes" id="UP000887574">
    <property type="component" value="Unplaced"/>
</dbReference>
<feature type="domain" description="SANTA" evidence="2">
    <location>
        <begin position="64"/>
        <end position="150"/>
    </location>
</feature>
<reference evidence="4" key="1">
    <citation type="submission" date="2022-11" db="UniProtKB">
        <authorList>
            <consortium name="WormBaseParasite"/>
        </authorList>
    </citation>
    <scope>IDENTIFICATION</scope>
</reference>
<proteinExistence type="predicted"/>
<dbReference type="InterPro" id="IPR015216">
    <property type="entry name" value="SANTA"/>
</dbReference>
<feature type="region of interest" description="Disordered" evidence="1">
    <location>
        <begin position="38"/>
        <end position="61"/>
    </location>
</feature>
<dbReference type="AlphaFoldDB" id="A0A915ES63"/>
<evidence type="ECO:0000256" key="1">
    <source>
        <dbReference type="SAM" id="MobiDB-lite"/>
    </source>
</evidence>
<feature type="compositionally biased region" description="Basic and acidic residues" evidence="1">
    <location>
        <begin position="38"/>
        <end position="48"/>
    </location>
</feature>
<name>A0A915ES63_9BILA</name>
<keyword evidence="3" id="KW-1185">Reference proteome</keyword>
<evidence type="ECO:0000313" key="3">
    <source>
        <dbReference type="Proteomes" id="UP000887574"/>
    </source>
</evidence>
<protein>
    <submittedName>
        <fullName evidence="4">SANTA domain-containing protein</fullName>
    </submittedName>
</protein>
<dbReference type="Pfam" id="PF09133">
    <property type="entry name" value="SANTA"/>
    <property type="match status" value="1"/>
</dbReference>
<evidence type="ECO:0000259" key="2">
    <source>
        <dbReference type="Pfam" id="PF09133"/>
    </source>
</evidence>
<accession>A0A915ES63</accession>